<dbReference type="PANTHER" id="PTHR47245">
    <property type="entry name" value="PEPTIDYLPROLYL ISOMERASE"/>
    <property type="match status" value="1"/>
</dbReference>
<dbReference type="InterPro" id="IPR000297">
    <property type="entry name" value="PPIase_PpiC"/>
</dbReference>
<name>A0ABX7PAJ4_9BACT</name>
<dbReference type="Pfam" id="PF13145">
    <property type="entry name" value="Rotamase_2"/>
    <property type="match status" value="1"/>
</dbReference>
<dbReference type="InterPro" id="IPR050245">
    <property type="entry name" value="PrsA_foldase"/>
</dbReference>
<feature type="domain" description="PpiC" evidence="3">
    <location>
        <begin position="189"/>
        <end position="279"/>
    </location>
</feature>
<dbReference type="RefSeq" id="WP_206729012.1">
    <property type="nucleotide sequence ID" value="NZ_CP071090.1"/>
</dbReference>
<dbReference type="Gene3D" id="1.10.4030.10">
    <property type="entry name" value="Porin chaperone SurA, peptide-binding domain"/>
    <property type="match status" value="1"/>
</dbReference>
<dbReference type="PROSITE" id="PS50198">
    <property type="entry name" value="PPIC_PPIASE_2"/>
    <property type="match status" value="1"/>
</dbReference>
<keyword evidence="1 4" id="KW-0413">Isomerase</keyword>
<dbReference type="InterPro" id="IPR046357">
    <property type="entry name" value="PPIase_dom_sf"/>
</dbReference>
<proteinExistence type="predicted"/>
<dbReference type="Proteomes" id="UP000662747">
    <property type="component" value="Chromosome"/>
</dbReference>
<dbReference type="PANTHER" id="PTHR47245:SF2">
    <property type="entry name" value="PEPTIDYL-PROLYL CIS-TRANS ISOMERASE HP_0175-RELATED"/>
    <property type="match status" value="1"/>
</dbReference>
<dbReference type="SUPFAM" id="SSF54534">
    <property type="entry name" value="FKBP-like"/>
    <property type="match status" value="1"/>
</dbReference>
<protein>
    <submittedName>
        <fullName evidence="4">Peptidyl-prolyl cis-trans isomerase</fullName>
    </submittedName>
</protein>
<reference evidence="4 5" key="1">
    <citation type="submission" date="2021-02" db="EMBL/GenBank/DDBJ databases">
        <title>De Novo genome assembly of isolated myxobacteria.</title>
        <authorList>
            <person name="Stevens D.C."/>
        </authorList>
    </citation>
    <scope>NUCLEOTIDE SEQUENCE [LARGE SCALE GENOMIC DNA]</scope>
    <source>
        <strain evidence="5">SCPEA02</strain>
    </source>
</reference>
<dbReference type="Pfam" id="PF13623">
    <property type="entry name" value="SurA_N_2"/>
    <property type="match status" value="1"/>
</dbReference>
<evidence type="ECO:0000259" key="3">
    <source>
        <dbReference type="PROSITE" id="PS50198"/>
    </source>
</evidence>
<dbReference type="EMBL" id="CP071090">
    <property type="protein sequence ID" value="QSQ27491.1"/>
    <property type="molecule type" value="Genomic_DNA"/>
</dbReference>
<evidence type="ECO:0000313" key="4">
    <source>
        <dbReference type="EMBL" id="QSQ27491.1"/>
    </source>
</evidence>
<organism evidence="4 5">
    <name type="scientific">Pyxidicoccus parkwayensis</name>
    <dbReference type="NCBI Taxonomy" id="2813578"/>
    <lineage>
        <taxon>Bacteria</taxon>
        <taxon>Pseudomonadati</taxon>
        <taxon>Myxococcota</taxon>
        <taxon>Myxococcia</taxon>
        <taxon>Myxococcales</taxon>
        <taxon>Cystobacterineae</taxon>
        <taxon>Myxococcaceae</taxon>
        <taxon>Pyxidicoccus</taxon>
    </lineage>
</organism>
<feature type="region of interest" description="Disordered" evidence="2">
    <location>
        <begin position="209"/>
        <end position="242"/>
    </location>
</feature>
<dbReference type="InterPro" id="IPR027304">
    <property type="entry name" value="Trigger_fact/SurA_dom_sf"/>
</dbReference>
<accession>A0ABX7PAJ4</accession>
<dbReference type="Gene3D" id="3.10.50.40">
    <property type="match status" value="1"/>
</dbReference>
<keyword evidence="5" id="KW-1185">Reference proteome</keyword>
<gene>
    <name evidence="4" type="ORF">JY651_22385</name>
</gene>
<evidence type="ECO:0000313" key="5">
    <source>
        <dbReference type="Proteomes" id="UP000662747"/>
    </source>
</evidence>
<dbReference type="SUPFAM" id="SSF109998">
    <property type="entry name" value="Triger factor/SurA peptide-binding domain-like"/>
    <property type="match status" value="1"/>
</dbReference>
<sequence length="393" mass="41603">MRRATRGVWPLSQLQLGVGGAVAGLSLAVWVATASAEPQPQVPSDVVATVNGHEVPRSRFQRLLTARRAEHGGRVEPGTPADLVLSAQVSSQLVNEQLIENAARKAGVAVTEQEVDAALDACSQHLGGPSGLRALIEARFSDIAELRTQLRIALLFERTSSLQSTAELPESVVQEFYERTVGSFAAPELTLEETTIRVQASDDADAVARKQSQATAAREAMAGEKGAAAPRAGQGMTSRRVSEAELAPEVRDALRDAQEGALTPVVRTSEGFTVVRLVKRHPAVRPAYAAARAGLIEELQRLTQEARAHEFMEELRKGADIQDGAGARLAASQQASPEARKGALGQLATMGDMPRTGAAAQPPVLMPAPASLRRADALPRQCGNGPWVGEVVP</sequence>
<dbReference type="GO" id="GO:0016853">
    <property type="term" value="F:isomerase activity"/>
    <property type="evidence" value="ECO:0007669"/>
    <property type="project" value="UniProtKB-KW"/>
</dbReference>
<keyword evidence="1" id="KW-0697">Rotamase</keyword>
<evidence type="ECO:0000256" key="2">
    <source>
        <dbReference type="SAM" id="MobiDB-lite"/>
    </source>
</evidence>
<evidence type="ECO:0000256" key="1">
    <source>
        <dbReference type="PROSITE-ProRule" id="PRU00278"/>
    </source>
</evidence>